<evidence type="ECO:0000313" key="3">
    <source>
        <dbReference type="Proteomes" id="UP001374579"/>
    </source>
</evidence>
<evidence type="ECO:0000256" key="1">
    <source>
        <dbReference type="SAM" id="MobiDB-lite"/>
    </source>
</evidence>
<feature type="compositionally biased region" description="Low complexity" evidence="1">
    <location>
        <begin position="35"/>
        <end position="48"/>
    </location>
</feature>
<gene>
    <name evidence="2" type="ORF">V1264_011508</name>
</gene>
<dbReference type="EMBL" id="JBAMIC010000002">
    <property type="protein sequence ID" value="KAK7111974.1"/>
    <property type="molecule type" value="Genomic_DNA"/>
</dbReference>
<accession>A0AAN9BV63</accession>
<sequence length="143" mass="15800">MLSVVSVSLVLAHFRANASFSNYLQMASAEGNDQSNGSNNASLGSSNNEGLEGFITQQITEQRSNRTDGPGENIDADKMNRFMARALSESRRMNQEVEKSQAKLGKLHSELGAERMAAWRQEHSAEVLTPQQCRLVEMTQPKI</sequence>
<feature type="region of interest" description="Disordered" evidence="1">
    <location>
        <begin position="30"/>
        <end position="54"/>
    </location>
</feature>
<organism evidence="2 3">
    <name type="scientific">Littorina saxatilis</name>
    <dbReference type="NCBI Taxonomy" id="31220"/>
    <lineage>
        <taxon>Eukaryota</taxon>
        <taxon>Metazoa</taxon>
        <taxon>Spiralia</taxon>
        <taxon>Lophotrochozoa</taxon>
        <taxon>Mollusca</taxon>
        <taxon>Gastropoda</taxon>
        <taxon>Caenogastropoda</taxon>
        <taxon>Littorinimorpha</taxon>
        <taxon>Littorinoidea</taxon>
        <taxon>Littorinidae</taxon>
        <taxon>Littorina</taxon>
    </lineage>
</organism>
<name>A0AAN9BV63_9CAEN</name>
<comment type="caution">
    <text evidence="2">The sequence shown here is derived from an EMBL/GenBank/DDBJ whole genome shotgun (WGS) entry which is preliminary data.</text>
</comment>
<reference evidence="2 3" key="1">
    <citation type="submission" date="2024-02" db="EMBL/GenBank/DDBJ databases">
        <title>Chromosome-scale genome assembly of the rough periwinkle Littorina saxatilis.</title>
        <authorList>
            <person name="De Jode A."/>
            <person name="Faria R."/>
            <person name="Formenti G."/>
            <person name="Sims Y."/>
            <person name="Smith T.P."/>
            <person name="Tracey A."/>
            <person name="Wood J.M.D."/>
            <person name="Zagrodzka Z.B."/>
            <person name="Johannesson K."/>
            <person name="Butlin R.K."/>
            <person name="Leder E.H."/>
        </authorList>
    </citation>
    <scope>NUCLEOTIDE SEQUENCE [LARGE SCALE GENOMIC DNA]</scope>
    <source>
        <strain evidence="2">Snail1</strain>
        <tissue evidence="2">Muscle</tissue>
    </source>
</reference>
<protein>
    <submittedName>
        <fullName evidence="2">Uncharacterized protein</fullName>
    </submittedName>
</protein>
<proteinExistence type="predicted"/>
<dbReference type="Proteomes" id="UP001374579">
    <property type="component" value="Unassembled WGS sequence"/>
</dbReference>
<evidence type="ECO:0000313" key="2">
    <source>
        <dbReference type="EMBL" id="KAK7111974.1"/>
    </source>
</evidence>
<keyword evidence="3" id="KW-1185">Reference proteome</keyword>
<dbReference type="AlphaFoldDB" id="A0AAN9BV63"/>